<dbReference type="AlphaFoldDB" id="A0A9W6UXH6"/>
<accession>A0A9W6UXH6</accession>
<sequence>MSQAAASIAATGAVSGLAEDAARSFVQRIRDRIRSIFAGDERSTDALEGAIANPDDESQVSELASALAYYARKNEEFARQLSEWARHHAAAGVTQNVKAGRDAYVSGRDMTVYPRPAD</sequence>
<comment type="caution">
    <text evidence="1">The sequence shown here is derived from an EMBL/GenBank/DDBJ whole genome shotgun (WGS) entry which is preliminary data.</text>
</comment>
<protein>
    <submittedName>
        <fullName evidence="1">Uncharacterized protein</fullName>
    </submittedName>
</protein>
<evidence type="ECO:0000313" key="2">
    <source>
        <dbReference type="Proteomes" id="UP001165124"/>
    </source>
</evidence>
<dbReference type="EMBL" id="BSRZ01000012">
    <property type="protein sequence ID" value="GLW66123.1"/>
    <property type="molecule type" value="Genomic_DNA"/>
</dbReference>
<organism evidence="1 2">
    <name type="scientific">Actinomadura rubrobrunea</name>
    <dbReference type="NCBI Taxonomy" id="115335"/>
    <lineage>
        <taxon>Bacteria</taxon>
        <taxon>Bacillati</taxon>
        <taxon>Actinomycetota</taxon>
        <taxon>Actinomycetes</taxon>
        <taxon>Streptosporangiales</taxon>
        <taxon>Thermomonosporaceae</taxon>
        <taxon>Actinomadura</taxon>
    </lineage>
</organism>
<dbReference type="Proteomes" id="UP001165124">
    <property type="component" value="Unassembled WGS sequence"/>
</dbReference>
<keyword evidence="2" id="KW-1185">Reference proteome</keyword>
<gene>
    <name evidence="1" type="ORF">Arub01_43670</name>
</gene>
<reference evidence="1" key="1">
    <citation type="submission" date="2023-02" db="EMBL/GenBank/DDBJ databases">
        <title>Actinomadura rubrobrunea NBRC 14622.</title>
        <authorList>
            <person name="Ichikawa N."/>
            <person name="Sato H."/>
            <person name="Tonouchi N."/>
        </authorList>
    </citation>
    <scope>NUCLEOTIDE SEQUENCE</scope>
    <source>
        <strain evidence="1">NBRC 14622</strain>
    </source>
</reference>
<evidence type="ECO:0000313" key="1">
    <source>
        <dbReference type="EMBL" id="GLW66123.1"/>
    </source>
</evidence>
<proteinExistence type="predicted"/>
<name>A0A9W6UXH6_9ACTN</name>